<organism evidence="2 4">
    <name type="scientific">Pseudomonas tohonis</name>
    <dbReference type="NCBI Taxonomy" id="2725477"/>
    <lineage>
        <taxon>Bacteria</taxon>
        <taxon>Pseudomonadati</taxon>
        <taxon>Pseudomonadota</taxon>
        <taxon>Gammaproteobacteria</taxon>
        <taxon>Pseudomonadales</taxon>
        <taxon>Pseudomonadaceae</taxon>
        <taxon>Pseudomonas</taxon>
    </lineage>
</organism>
<reference evidence="2 4" key="1">
    <citation type="submission" date="2020-05" db="EMBL/GenBank/DDBJ databases">
        <title>Characterization of novel class B3 metallo-beta-lactamase from novel Pseudomonas species.</title>
        <authorList>
            <person name="Yamada K."/>
            <person name="Aoki K."/>
            <person name="Ishii Y."/>
        </authorList>
    </citation>
    <scope>NUCLEOTIDE SEQUENCE [LARGE SCALE GENOMIC DNA]</scope>
    <source>
        <strain evidence="2 4">TUM18999</strain>
        <strain evidence="3 5">TUM20286</strain>
    </source>
</reference>
<evidence type="ECO:0000256" key="1">
    <source>
        <dbReference type="SAM" id="SignalP"/>
    </source>
</evidence>
<feature type="chain" id="PRO_5027018357" description="Lipoprotein" evidence="1">
    <location>
        <begin position="35"/>
        <end position="416"/>
    </location>
</feature>
<evidence type="ECO:0008006" key="6">
    <source>
        <dbReference type="Google" id="ProtNLM"/>
    </source>
</evidence>
<keyword evidence="5" id="KW-1185">Reference proteome</keyword>
<protein>
    <recommendedName>
        <fullName evidence="6">Lipoprotein</fullName>
    </recommendedName>
</protein>
<gene>
    <name evidence="2" type="ORF">TUM18999_25000</name>
    <name evidence="3" type="ORF">TUM20286_20890</name>
</gene>
<dbReference type="KEGG" id="ptw:TUM18999_25000"/>
<keyword evidence="1" id="KW-0732">Signal</keyword>
<evidence type="ECO:0000313" key="4">
    <source>
        <dbReference type="Proteomes" id="UP000509383"/>
    </source>
</evidence>
<evidence type="ECO:0000313" key="2">
    <source>
        <dbReference type="EMBL" id="BCG24309.1"/>
    </source>
</evidence>
<dbReference type="EMBL" id="BQKM01000003">
    <property type="protein sequence ID" value="GJN52337.1"/>
    <property type="molecule type" value="Genomic_DNA"/>
</dbReference>
<dbReference type="RefSeq" id="WP_173174490.1">
    <property type="nucleotide sequence ID" value="NZ_AP023189.1"/>
</dbReference>
<evidence type="ECO:0000313" key="5">
    <source>
        <dbReference type="Proteomes" id="UP001054892"/>
    </source>
</evidence>
<dbReference type="Proteomes" id="UP000509383">
    <property type="component" value="Chromosome"/>
</dbReference>
<dbReference type="AlphaFoldDB" id="A0A6J4E4P7"/>
<sequence length="416" mass="46805">MRKHPFGTRWLMNANRPCLALLLAACLGAPLPCAAQRLAAENHRVSLQVLAPDAPPVGTWRVKVNATYRPLVDGSPNTTETTTSRANCASPSRFGTLPSFKRCTRTLNRTVWLKLPASQVMAAGPRTLELDFAPVIEDQGGTFRIDDLSLEYMTCAKGCEEQRMDIRLSCFADDTERGEILSNGLLLTYSRGARAAPEVADCGLKVGDEISWANRKTVLERVRGHFGDDQQMVSDELLDRFSAIPAPDGSWRWNPATRLDSLRDHCPLPDGQGYENSRYLATLPVSTGWPYRHEAEVYVTSKPNGEVCTIWLTGTDDEMYLRYFYTYQAGELVKVATSGEPDDVSREWRWAGGEPWEYTRRQMPDSVAGHDAILYWHKTAAQLWPKRMDHAPDFAEFRALGDLSRQLHERFPAKHE</sequence>
<dbReference type="Proteomes" id="UP001054892">
    <property type="component" value="Unassembled WGS sequence"/>
</dbReference>
<evidence type="ECO:0000313" key="3">
    <source>
        <dbReference type="EMBL" id="GJN52337.1"/>
    </source>
</evidence>
<accession>A0A6J4E4P7</accession>
<proteinExistence type="predicted"/>
<feature type="signal peptide" evidence="1">
    <location>
        <begin position="1"/>
        <end position="34"/>
    </location>
</feature>
<name>A0A6J4E4P7_9PSED</name>
<dbReference type="EMBL" id="AP023189">
    <property type="protein sequence ID" value="BCG24309.1"/>
    <property type="molecule type" value="Genomic_DNA"/>
</dbReference>